<evidence type="ECO:0000313" key="1">
    <source>
        <dbReference type="EMBL" id="MFC4131174.1"/>
    </source>
</evidence>
<dbReference type="RefSeq" id="WP_253754452.1">
    <property type="nucleotide sequence ID" value="NZ_JAMZDZ010000001.1"/>
</dbReference>
<reference evidence="2" key="1">
    <citation type="journal article" date="2019" name="Int. J. Syst. Evol. Microbiol.">
        <title>The Global Catalogue of Microorganisms (GCM) 10K type strain sequencing project: providing services to taxonomists for standard genome sequencing and annotation.</title>
        <authorList>
            <consortium name="The Broad Institute Genomics Platform"/>
            <consortium name="The Broad Institute Genome Sequencing Center for Infectious Disease"/>
            <person name="Wu L."/>
            <person name="Ma J."/>
        </authorList>
    </citation>
    <scope>NUCLEOTIDE SEQUENCE [LARGE SCALE GENOMIC DNA]</scope>
    <source>
        <strain evidence="2">CGMCC 4.7289</strain>
    </source>
</reference>
<name>A0ABV8LN25_9ACTN</name>
<keyword evidence="2" id="KW-1185">Reference proteome</keyword>
<protein>
    <submittedName>
        <fullName evidence="1">Uncharacterized protein</fullName>
    </submittedName>
</protein>
<dbReference type="Proteomes" id="UP001595816">
    <property type="component" value="Unassembled WGS sequence"/>
</dbReference>
<dbReference type="EMBL" id="JBHSAY010000006">
    <property type="protein sequence ID" value="MFC4131174.1"/>
    <property type="molecule type" value="Genomic_DNA"/>
</dbReference>
<accession>A0ABV8LN25</accession>
<organism evidence="1 2">
    <name type="scientific">Hamadaea flava</name>
    <dbReference type="NCBI Taxonomy" id="1742688"/>
    <lineage>
        <taxon>Bacteria</taxon>
        <taxon>Bacillati</taxon>
        <taxon>Actinomycetota</taxon>
        <taxon>Actinomycetes</taxon>
        <taxon>Micromonosporales</taxon>
        <taxon>Micromonosporaceae</taxon>
        <taxon>Hamadaea</taxon>
    </lineage>
</organism>
<gene>
    <name evidence="1" type="ORF">ACFOZ4_11220</name>
</gene>
<sequence>MTTPTAAPGPPPAGLDMPLAPAETSAALHAARLQFALLIHRARTAAIAAVRAGWWPHSHAHQALTNAGLHGLPTIWPVQANLRLDWHVAALTADTALTQAQREIPATLTRMLDEKGTVAELTFHAVNPQQPGADNLGYTVSVTATMQIDVEACGHDDAPAAARQRVRTMLAAQDTLTLTGGENYQLPEDLDVWDLDVPDLDPPSDDLTVPPAPDGPVHPMTLTQLTGALNTLTRALRRQVIDDIGNGLGTTGDLGYDYADQILTAMGLQPLPRSWQYEITATIPVTVHAASAADAASAASRAIADIYPTRPQYMLPITYTTGPVTHHEPTETAPGQWSAPQTVTYLVCLRGIDSRILAEAAIRQQLAAYDPQLVTGPPLKTVPVGHRVDRILDGDLD</sequence>
<proteinExistence type="predicted"/>
<comment type="caution">
    <text evidence="1">The sequence shown here is derived from an EMBL/GenBank/DDBJ whole genome shotgun (WGS) entry which is preliminary data.</text>
</comment>
<evidence type="ECO:0000313" key="2">
    <source>
        <dbReference type="Proteomes" id="UP001595816"/>
    </source>
</evidence>